<dbReference type="GO" id="GO:0030170">
    <property type="term" value="F:pyridoxal phosphate binding"/>
    <property type="evidence" value="ECO:0007669"/>
    <property type="project" value="InterPro"/>
</dbReference>
<evidence type="ECO:0000256" key="1">
    <source>
        <dbReference type="ARBA" id="ARBA00001933"/>
    </source>
</evidence>
<evidence type="ECO:0000256" key="2">
    <source>
        <dbReference type="ARBA" id="ARBA00007441"/>
    </source>
</evidence>
<dbReference type="Gene3D" id="3.90.1150.10">
    <property type="entry name" value="Aspartate Aminotransferase, domain 1"/>
    <property type="match status" value="2"/>
</dbReference>
<dbReference type="InterPro" id="IPR015422">
    <property type="entry name" value="PyrdxlP-dep_Trfase_small"/>
</dbReference>
<feature type="domain" description="Aminotransferase class I/classII large" evidence="4">
    <location>
        <begin position="140"/>
        <end position="365"/>
    </location>
</feature>
<dbReference type="GO" id="GO:0006572">
    <property type="term" value="P:L-tyrosine catabolic process"/>
    <property type="evidence" value="ECO:0007669"/>
    <property type="project" value="TreeGrafter"/>
</dbReference>
<proteinExistence type="inferred from homology"/>
<dbReference type="InterPro" id="IPR015424">
    <property type="entry name" value="PyrdxlP-dep_Trfase"/>
</dbReference>
<keyword evidence="3" id="KW-0663">Pyridoxal phosphate</keyword>
<dbReference type="FunFam" id="3.90.1150.10:FF:000040">
    <property type="entry name" value="Tyrosine aminotransferase"/>
    <property type="match status" value="1"/>
</dbReference>
<dbReference type="AlphaFoldDB" id="A0A978VJX0"/>
<dbReference type="NCBIfam" id="TIGR01265">
    <property type="entry name" value="tyr_nico_aTase"/>
    <property type="match status" value="2"/>
</dbReference>
<comment type="caution">
    <text evidence="5">The sequence shown here is derived from an EMBL/GenBank/DDBJ whole genome shotgun (WGS) entry which is preliminary data.</text>
</comment>
<dbReference type="GO" id="GO:0004838">
    <property type="term" value="F:L-tyrosine-2-oxoglutarate transaminase activity"/>
    <property type="evidence" value="ECO:0007669"/>
    <property type="project" value="TreeGrafter"/>
</dbReference>
<evidence type="ECO:0000313" key="6">
    <source>
        <dbReference type="Proteomes" id="UP000813462"/>
    </source>
</evidence>
<dbReference type="SUPFAM" id="SSF53383">
    <property type="entry name" value="PLP-dependent transferases"/>
    <property type="match status" value="3"/>
</dbReference>
<dbReference type="Pfam" id="PF00155">
    <property type="entry name" value="Aminotran_1_2"/>
    <property type="match status" value="2"/>
</dbReference>
<name>A0A978VJX0_ZIZJJ</name>
<dbReference type="PANTHER" id="PTHR45744:SF11">
    <property type="entry name" value="TYROSINE AMINOTRANSFERASE"/>
    <property type="match status" value="1"/>
</dbReference>
<dbReference type="InterPro" id="IPR015421">
    <property type="entry name" value="PyrdxlP-dep_Trfase_major"/>
</dbReference>
<evidence type="ECO:0000313" key="5">
    <source>
        <dbReference type="EMBL" id="KAH7533389.1"/>
    </source>
</evidence>
<accession>A0A978VJX0</accession>
<dbReference type="PANTHER" id="PTHR45744">
    <property type="entry name" value="TYROSINE AMINOTRANSFERASE"/>
    <property type="match status" value="1"/>
</dbReference>
<sequence>MGRIKKWKMLLLMPFAQPNSTVILYQMVSEMKRKLKILVVADEAYEHLIFKNTPFVPIGSVKPNLSDLLDDNGDAFEVLVSNLAEEESVVLEPEMEEALKKWNFEGVDGSVDDMERASAYTVRGVVCSIMDSLNGDDMRTVVRLGHGDPSNFPSFRTCTVAEDAIVDALRSAKYNHYSVKNGILPARRAMAEYLSRDLPYKLSPDDVYLTVGCEQAIDVILMVLSRPAANVLLPRPGFPLYEARAACCSLEVRHYNLLPGQDWEVDLEAVEALSDENTVAIVIINPGNPCGSVYKHQHLEKVTKMARKLRILVIADEVYNHLTFGTTPFVPMGVFGSTVPVITLGSISKRWFVPGWRLGWLVTSDPNGILKKSGVAKNIMGYLYVSANPATFIQLNLSFLEDIDDDMDFCIKLAKEESVIVLPGVALGLKNWIRITFAIEPSILEDGLTKWNFEGNNGYDKINKASKINIRTVLHMLMDNLNQHENRPVVPLGHGDPSVFASFRTCSVAEDAIVDAVRSAKYNCYASHVGILPARRAVAEYLSSDLPYTLSEDDVYLTIGCAQAIHVILTVLANRPSANILLPRPGFPLYESYAASCNLEYRHYDLLPDRGWEVDLEAVEALSDENTVAIVIINPGNPCGSVFTSQHLEKIAETARKLRILVIADEVYDHLTFGSTPFVPMGVFGSIVPVVTLGAISKRWLVPGWRLGWLVTTDPNGILKKSGLVKNIVEYLNITVDPPTFIQGALPQIINKTKDDFFSKTINTLREAADTCYNKIREIPCITCPNKPEGSMFVMVRLNVSLLDGISDDVDFCLKLVKEESVIVLPGIAVGMKNWLRLTFAIEPSLLEDGLGRIKAFCLRHAKKQ</sequence>
<protein>
    <recommendedName>
        <fullName evidence="4">Aminotransferase class I/classII large domain-containing protein</fullName>
    </recommendedName>
</protein>
<evidence type="ECO:0000259" key="4">
    <source>
        <dbReference type="Pfam" id="PF00155"/>
    </source>
</evidence>
<gene>
    <name evidence="5" type="ORF">FEM48_Zijuj04G0125600</name>
</gene>
<reference evidence="5" key="1">
    <citation type="journal article" date="2021" name="Front. Plant Sci.">
        <title>Chromosome-Scale Genome Assembly for Chinese Sour Jujube and Insights Into Its Genome Evolution and Domestication Signature.</title>
        <authorList>
            <person name="Shen L.-Y."/>
            <person name="Luo H."/>
            <person name="Wang X.-L."/>
            <person name="Wang X.-M."/>
            <person name="Qiu X.-J."/>
            <person name="Liu H."/>
            <person name="Zhou S.-S."/>
            <person name="Jia K.-H."/>
            <person name="Nie S."/>
            <person name="Bao Y.-T."/>
            <person name="Zhang R.-G."/>
            <person name="Yun Q.-Z."/>
            <person name="Chai Y.-H."/>
            <person name="Lu J.-Y."/>
            <person name="Li Y."/>
            <person name="Zhao S.-W."/>
            <person name="Mao J.-F."/>
            <person name="Jia S.-G."/>
            <person name="Mao Y.-M."/>
        </authorList>
    </citation>
    <scope>NUCLEOTIDE SEQUENCE</scope>
    <source>
        <strain evidence="5">AT0</strain>
        <tissue evidence="5">Leaf</tissue>
    </source>
</reference>
<dbReference type="Gene3D" id="3.40.640.10">
    <property type="entry name" value="Type I PLP-dependent aspartate aminotransferase-like (Major domain)"/>
    <property type="match status" value="2"/>
</dbReference>
<dbReference type="EMBL" id="JAEACU010000004">
    <property type="protein sequence ID" value="KAH7533389.1"/>
    <property type="molecule type" value="Genomic_DNA"/>
</dbReference>
<dbReference type="InterPro" id="IPR004839">
    <property type="entry name" value="Aminotransferase_I/II_large"/>
</dbReference>
<comment type="similarity">
    <text evidence="2">Belongs to the class-I pyridoxal-phosphate-dependent aminotransferase family.</text>
</comment>
<feature type="domain" description="Aminotransferase class I/classII large" evidence="4">
    <location>
        <begin position="488"/>
        <end position="854"/>
    </location>
</feature>
<dbReference type="InterPro" id="IPR005958">
    <property type="entry name" value="TyrNic_aminoTrfase"/>
</dbReference>
<dbReference type="FunFam" id="3.40.640.10:FF:000048">
    <property type="entry name" value="tyrosine aminotransferase"/>
    <property type="match status" value="2"/>
</dbReference>
<organism evidence="5 6">
    <name type="scientific">Ziziphus jujuba var. spinosa</name>
    <dbReference type="NCBI Taxonomy" id="714518"/>
    <lineage>
        <taxon>Eukaryota</taxon>
        <taxon>Viridiplantae</taxon>
        <taxon>Streptophyta</taxon>
        <taxon>Embryophyta</taxon>
        <taxon>Tracheophyta</taxon>
        <taxon>Spermatophyta</taxon>
        <taxon>Magnoliopsida</taxon>
        <taxon>eudicotyledons</taxon>
        <taxon>Gunneridae</taxon>
        <taxon>Pentapetalae</taxon>
        <taxon>rosids</taxon>
        <taxon>fabids</taxon>
        <taxon>Rosales</taxon>
        <taxon>Rhamnaceae</taxon>
        <taxon>Paliureae</taxon>
        <taxon>Ziziphus</taxon>
    </lineage>
</organism>
<evidence type="ECO:0000256" key="3">
    <source>
        <dbReference type="ARBA" id="ARBA00022898"/>
    </source>
</evidence>
<comment type="cofactor">
    <cofactor evidence="1">
        <name>pyridoxal 5'-phosphate</name>
        <dbReference type="ChEBI" id="CHEBI:597326"/>
    </cofactor>
</comment>
<dbReference type="CDD" id="cd00609">
    <property type="entry name" value="AAT_like"/>
    <property type="match status" value="2"/>
</dbReference>
<dbReference type="Proteomes" id="UP000813462">
    <property type="component" value="Unassembled WGS sequence"/>
</dbReference>